<keyword evidence="7" id="KW-0539">Nucleus</keyword>
<dbReference type="Pfam" id="PF10225">
    <property type="entry name" value="NEMP"/>
    <property type="match status" value="2"/>
</dbReference>
<keyword evidence="4" id="KW-0732">Signal</keyword>
<feature type="transmembrane region" description="Helical" evidence="9">
    <location>
        <begin position="311"/>
        <end position="331"/>
    </location>
</feature>
<evidence type="ECO:0000256" key="6">
    <source>
        <dbReference type="ARBA" id="ARBA00023136"/>
    </source>
</evidence>
<dbReference type="InterPro" id="IPR019358">
    <property type="entry name" value="NEMP_fam"/>
</dbReference>
<evidence type="ECO:0000256" key="3">
    <source>
        <dbReference type="ARBA" id="ARBA00022692"/>
    </source>
</evidence>
<evidence type="ECO:0000313" key="10">
    <source>
        <dbReference type="EMBL" id="RVX23674.1"/>
    </source>
</evidence>
<comment type="caution">
    <text evidence="10">The sequence shown here is derived from an EMBL/GenBank/DDBJ whole genome shotgun (WGS) entry which is preliminary data.</text>
</comment>
<dbReference type="PANTHER" id="PTHR31587:SF4">
    <property type="entry name" value="TRANSMEMBRANE PROTEIN (DUF2215)"/>
    <property type="match status" value="1"/>
</dbReference>
<evidence type="ECO:0000256" key="1">
    <source>
        <dbReference type="ARBA" id="ARBA00004575"/>
    </source>
</evidence>
<feature type="region of interest" description="Disordered" evidence="8">
    <location>
        <begin position="409"/>
        <end position="439"/>
    </location>
</feature>
<gene>
    <name evidence="10" type="ORF">CK203_000759</name>
</gene>
<sequence length="547" mass="61421">MAAAKPAGICFLMFCIVFLTFPIFPSIAFANEHALVVGQSTILQVSPWLAVENSPGSRPGTAVLCERVQIRGLSRIKNLRKFSHSVKVKVSVTNSSARLPNVEVCFHRNESLGIGMCPQGQWEKLTKGPWVRSMSPFDQKVLDIRMAPSSFQTLDLSIEEEFFLYRIVFLVLGMVMLMLAFFLSKSLVFYYTSAMAIGVLLVILMVLFQGMRLLPTGRKNSLAIFVYSSLVGLGSFFLRYLPGLLHSILVEIGISEDMYNPIILFHFMVILAGKLLFICTYEFASEKEAHTCTAVHTGSPERYGLGGVMELATFLLIFVVVAGAWLGFWVVRKLVLTEDGSIDISTSHFVAWSIRSVAAVMILQSSLDPLLAAGALICGILVSGILRRVIRLRFFHHLYKNLFRTPKSSQRRSQIPDSLPYEDPDGTYPYNVQRPAKPESFRPQYKPFTLTSCNSPIRGLSRTPPDPPSASETYYSTFHNTPERGKFSKDEWENFTRESTKKALEELVASPDFSKWAVGNAERITLTPNKVRPGTSSNAQRRWFLWF</sequence>
<comment type="subcellular location">
    <subcellularLocation>
        <location evidence="1">Nucleus inner membrane</location>
        <topology evidence="1">Multi-pass membrane protein</topology>
        <orientation evidence="1">Nucleoplasmic side</orientation>
    </subcellularLocation>
</comment>
<evidence type="ECO:0000256" key="2">
    <source>
        <dbReference type="ARBA" id="ARBA00005748"/>
    </source>
</evidence>
<keyword evidence="5 9" id="KW-1133">Transmembrane helix</keyword>
<feature type="transmembrane region" description="Helical" evidence="9">
    <location>
        <begin position="189"/>
        <end position="208"/>
    </location>
</feature>
<feature type="transmembrane region" description="Helical" evidence="9">
    <location>
        <begin position="370"/>
        <end position="390"/>
    </location>
</feature>
<evidence type="ECO:0000256" key="7">
    <source>
        <dbReference type="ARBA" id="ARBA00023242"/>
    </source>
</evidence>
<evidence type="ECO:0000256" key="8">
    <source>
        <dbReference type="SAM" id="MobiDB-lite"/>
    </source>
</evidence>
<evidence type="ECO:0000256" key="4">
    <source>
        <dbReference type="ARBA" id="ARBA00022729"/>
    </source>
</evidence>
<keyword evidence="6 9" id="KW-0472">Membrane</keyword>
<dbReference type="Proteomes" id="UP000288805">
    <property type="component" value="Unassembled WGS sequence"/>
</dbReference>
<dbReference type="AlphaFoldDB" id="A0A438KR44"/>
<name>A0A438KR44_VITVI</name>
<evidence type="ECO:0008006" key="12">
    <source>
        <dbReference type="Google" id="ProtNLM"/>
    </source>
</evidence>
<feature type="transmembrane region" description="Helical" evidence="9">
    <location>
        <begin position="6"/>
        <end position="30"/>
    </location>
</feature>
<dbReference type="EMBL" id="QGNW01000001">
    <property type="protein sequence ID" value="RVX23674.1"/>
    <property type="molecule type" value="Genomic_DNA"/>
</dbReference>
<dbReference type="GO" id="GO:0005637">
    <property type="term" value="C:nuclear inner membrane"/>
    <property type="evidence" value="ECO:0007669"/>
    <property type="project" value="UniProtKB-SubCell"/>
</dbReference>
<accession>A0A438KR44</accession>
<evidence type="ECO:0000256" key="5">
    <source>
        <dbReference type="ARBA" id="ARBA00022989"/>
    </source>
</evidence>
<evidence type="ECO:0000256" key="9">
    <source>
        <dbReference type="SAM" id="Phobius"/>
    </source>
</evidence>
<feature type="transmembrane region" description="Helical" evidence="9">
    <location>
        <begin position="258"/>
        <end position="277"/>
    </location>
</feature>
<evidence type="ECO:0000313" key="11">
    <source>
        <dbReference type="Proteomes" id="UP000288805"/>
    </source>
</evidence>
<feature type="transmembrane region" description="Helical" evidence="9">
    <location>
        <begin position="220"/>
        <end position="238"/>
    </location>
</feature>
<reference evidence="10 11" key="1">
    <citation type="journal article" date="2018" name="PLoS Genet.">
        <title>Population sequencing reveals clonal diversity and ancestral inbreeding in the grapevine cultivar Chardonnay.</title>
        <authorList>
            <person name="Roach M.J."/>
            <person name="Johnson D.L."/>
            <person name="Bohlmann J."/>
            <person name="van Vuuren H.J."/>
            <person name="Jones S.J."/>
            <person name="Pretorius I.S."/>
            <person name="Schmidt S.A."/>
            <person name="Borneman A.R."/>
        </authorList>
    </citation>
    <scope>NUCLEOTIDE SEQUENCE [LARGE SCALE GENOMIC DNA]</scope>
    <source>
        <strain evidence="11">cv. Chardonnay</strain>
        <tissue evidence="10">Leaf</tissue>
    </source>
</reference>
<feature type="transmembrane region" description="Helical" evidence="9">
    <location>
        <begin position="163"/>
        <end position="183"/>
    </location>
</feature>
<keyword evidence="3 9" id="KW-0812">Transmembrane</keyword>
<protein>
    <recommendedName>
        <fullName evidence="12">Transmembrane protein 194A</fullName>
    </recommendedName>
</protein>
<proteinExistence type="inferred from homology"/>
<organism evidence="10 11">
    <name type="scientific">Vitis vinifera</name>
    <name type="common">Grape</name>
    <dbReference type="NCBI Taxonomy" id="29760"/>
    <lineage>
        <taxon>Eukaryota</taxon>
        <taxon>Viridiplantae</taxon>
        <taxon>Streptophyta</taxon>
        <taxon>Embryophyta</taxon>
        <taxon>Tracheophyta</taxon>
        <taxon>Spermatophyta</taxon>
        <taxon>Magnoliopsida</taxon>
        <taxon>eudicotyledons</taxon>
        <taxon>Gunneridae</taxon>
        <taxon>Pentapetalae</taxon>
        <taxon>rosids</taxon>
        <taxon>Vitales</taxon>
        <taxon>Vitaceae</taxon>
        <taxon>Viteae</taxon>
        <taxon>Vitis</taxon>
    </lineage>
</organism>
<dbReference type="PANTHER" id="PTHR31587">
    <property type="entry name" value="TRANSMEMBRANE PROTEIN (DUF2215)"/>
    <property type="match status" value="1"/>
</dbReference>
<comment type="similarity">
    <text evidence="2">Belongs to the NEMP family.</text>
</comment>